<evidence type="ECO:0000313" key="8">
    <source>
        <dbReference type="Proteomes" id="UP000282087"/>
    </source>
</evidence>
<keyword evidence="3" id="KW-0175">Coiled coil</keyword>
<dbReference type="EMBL" id="QLLG01000159">
    <property type="protein sequence ID" value="RMX67705.1"/>
    <property type="molecule type" value="Genomic_DNA"/>
</dbReference>
<dbReference type="PROSITE" id="PS50033">
    <property type="entry name" value="UBX"/>
    <property type="match status" value="1"/>
</dbReference>
<organism evidence="7 8">
    <name type="scientific">Peronospora effusa</name>
    <dbReference type="NCBI Taxonomy" id="542832"/>
    <lineage>
        <taxon>Eukaryota</taxon>
        <taxon>Sar</taxon>
        <taxon>Stramenopiles</taxon>
        <taxon>Oomycota</taxon>
        <taxon>Peronosporomycetes</taxon>
        <taxon>Peronosporales</taxon>
        <taxon>Peronosporaceae</taxon>
        <taxon>Peronospora</taxon>
    </lineage>
</organism>
<dbReference type="CDD" id="cd14319">
    <property type="entry name" value="UBA_NBR1"/>
    <property type="match status" value="1"/>
</dbReference>
<dbReference type="Pfam" id="PF03152">
    <property type="entry name" value="UFD1_N1"/>
    <property type="match status" value="1"/>
</dbReference>
<dbReference type="InterPro" id="IPR055418">
    <property type="entry name" value="UFD1_N2"/>
</dbReference>
<evidence type="ECO:0000256" key="4">
    <source>
        <dbReference type="SAM" id="MobiDB-lite"/>
    </source>
</evidence>
<feature type="domain" description="UBA" evidence="5">
    <location>
        <begin position="454"/>
        <end position="500"/>
    </location>
</feature>
<reference evidence="7 8" key="1">
    <citation type="submission" date="2018-06" db="EMBL/GenBank/DDBJ databases">
        <title>Comparative genomics of downy mildews reveals potential adaptations to biotrophy.</title>
        <authorList>
            <person name="Fletcher K."/>
            <person name="Klosterman S.J."/>
            <person name="Derevnina L."/>
            <person name="Martin F."/>
            <person name="Koike S."/>
            <person name="Reyes Chin-Wo S."/>
            <person name="Mou B."/>
            <person name="Michelmore R."/>
        </authorList>
    </citation>
    <scope>NUCLEOTIDE SEQUENCE [LARGE SCALE GENOMIC DNA]</scope>
    <source>
        <strain evidence="7 8">R14</strain>
    </source>
</reference>
<dbReference type="Gene3D" id="3.10.330.10">
    <property type="match status" value="1"/>
</dbReference>
<feature type="coiled-coil region" evidence="3">
    <location>
        <begin position="265"/>
        <end position="292"/>
    </location>
</feature>
<dbReference type="AlphaFoldDB" id="A0A3M6VL54"/>
<dbReference type="InterPro" id="IPR015940">
    <property type="entry name" value="UBA"/>
</dbReference>
<evidence type="ECO:0000256" key="2">
    <source>
        <dbReference type="ARBA" id="ARBA00022786"/>
    </source>
</evidence>
<dbReference type="Proteomes" id="UP000282087">
    <property type="component" value="Unassembled WGS sequence"/>
</dbReference>
<name>A0A3M6VL54_9STRA</name>
<feature type="domain" description="UBX" evidence="6">
    <location>
        <begin position="304"/>
        <end position="381"/>
    </location>
</feature>
<dbReference type="Pfam" id="PF24842">
    <property type="entry name" value="UFD1_N2"/>
    <property type="match status" value="1"/>
</dbReference>
<dbReference type="SMART" id="SM00166">
    <property type="entry name" value="UBX"/>
    <property type="match status" value="1"/>
</dbReference>
<gene>
    <name evidence="7" type="ORF">DD238_001488</name>
</gene>
<evidence type="ECO:0000256" key="1">
    <source>
        <dbReference type="ARBA" id="ARBA00006043"/>
    </source>
</evidence>
<dbReference type="InterPro" id="IPR001012">
    <property type="entry name" value="UBX_dom"/>
</dbReference>
<keyword evidence="8" id="KW-1185">Reference proteome</keyword>
<dbReference type="PROSITE" id="PS50030">
    <property type="entry name" value="UBA"/>
    <property type="match status" value="1"/>
</dbReference>
<evidence type="ECO:0000256" key="3">
    <source>
        <dbReference type="SAM" id="Coils"/>
    </source>
</evidence>
<dbReference type="GO" id="GO:0031593">
    <property type="term" value="F:polyubiquitin modification-dependent protein binding"/>
    <property type="evidence" value="ECO:0007669"/>
    <property type="project" value="TreeGrafter"/>
</dbReference>
<dbReference type="VEuPathDB" id="FungiDB:DD237_002475"/>
<dbReference type="GO" id="GO:0006511">
    <property type="term" value="P:ubiquitin-dependent protein catabolic process"/>
    <property type="evidence" value="ECO:0007669"/>
    <property type="project" value="InterPro"/>
</dbReference>
<dbReference type="InterPro" id="IPR042299">
    <property type="entry name" value="Ufd1-like_Nn"/>
</dbReference>
<dbReference type="CDD" id="cd01767">
    <property type="entry name" value="UBX"/>
    <property type="match status" value="1"/>
</dbReference>
<dbReference type="SUPFAM" id="SSF46934">
    <property type="entry name" value="UBA-like"/>
    <property type="match status" value="1"/>
</dbReference>
<dbReference type="PANTHER" id="PTHR12555:SF13">
    <property type="entry name" value="UBIQUITIN RECOGNITION FACTOR IN ER-ASSOCIATED DEGRADATION PROTEIN 1"/>
    <property type="match status" value="1"/>
</dbReference>
<keyword evidence="2" id="KW-0833">Ubl conjugation pathway</keyword>
<protein>
    <recommendedName>
        <fullName evidence="9">UBX domain-containing protein</fullName>
    </recommendedName>
</protein>
<evidence type="ECO:0008006" key="9">
    <source>
        <dbReference type="Google" id="ProtNLM"/>
    </source>
</evidence>
<feature type="compositionally biased region" description="Polar residues" evidence="4">
    <location>
        <begin position="1"/>
        <end position="10"/>
    </location>
</feature>
<dbReference type="Gene3D" id="2.40.40.50">
    <property type="entry name" value="Ubiquitin fusion degradation protein UFD1, N-terminal domain"/>
    <property type="match status" value="1"/>
</dbReference>
<dbReference type="Pfam" id="PF00789">
    <property type="entry name" value="UBX"/>
    <property type="match status" value="1"/>
</dbReference>
<dbReference type="InterPro" id="IPR004854">
    <property type="entry name" value="Ufd1-like"/>
</dbReference>
<dbReference type="InterPro" id="IPR029071">
    <property type="entry name" value="Ubiquitin-like_domsf"/>
</dbReference>
<comment type="caution">
    <text evidence="7">The sequence shown here is derived from an EMBL/GenBank/DDBJ whole genome shotgun (WGS) entry which is preliminary data.</text>
</comment>
<comment type="similarity">
    <text evidence="1">Belongs to the UFD1 family.</text>
</comment>
<dbReference type="InterPro" id="IPR009060">
    <property type="entry name" value="UBA-like_sf"/>
</dbReference>
<dbReference type="OrthoDB" id="422728at2759"/>
<feature type="region of interest" description="Disordered" evidence="4">
    <location>
        <begin position="1"/>
        <end position="66"/>
    </location>
</feature>
<dbReference type="GO" id="GO:0036503">
    <property type="term" value="P:ERAD pathway"/>
    <property type="evidence" value="ECO:0007669"/>
    <property type="project" value="TreeGrafter"/>
</dbReference>
<evidence type="ECO:0000259" key="6">
    <source>
        <dbReference type="PROSITE" id="PS50033"/>
    </source>
</evidence>
<dbReference type="InterPro" id="IPR055417">
    <property type="entry name" value="UFD1_N1"/>
</dbReference>
<dbReference type="Gene3D" id="1.10.8.10">
    <property type="entry name" value="DNA helicase RuvA subunit, C-terminal domain"/>
    <property type="match status" value="1"/>
</dbReference>
<accession>A0A3M6VL54</accession>
<sequence>MELDLNSRNVKWNREQNKRREQIKRKIEKERRDSAVAAKAHEELEKMQQQKRVERNAELERQEQQALEEQRITGGIKYLQQLRPVPTTEDGDKITLPVSALEELNPQNALELGVFTFELSFEDQYVTQTSGETTIKRQTHAGVLEFVADEGTVGLPPKVAASLFKYATEIPGSIQVRFVRLEKGTFASLQPKGNGFCDRQIDFKHMLERSLKTHTTLTEGDVLFIRHGKETFEVLVSGLKPERAINILNTDLEVDMIPCEAVIKAKEAEKQMDEEAARIVALAQEKERWKANKMATLVPEPAADERLLVKVVVKMPDGQATRRFLHSSPLRNVFNFVEALTGEDARLFQLAATYPRRLFGVEEAEKTLQEVGLNGRQEALFVERLAAAEVSNELVTTDEALHADHASVARPRTQLPGVWDEARQTLEEWLDESMHTIVVPAIHAMEPVISVTQSADQEIKWQAQLSELEQMGFMNRSLNIEVLERYQGRLLRVVNFLSEMVTTNVNSGED</sequence>
<dbReference type="Gene3D" id="3.10.20.90">
    <property type="entry name" value="Phosphatidylinositol 3-kinase Catalytic Subunit, Chain A, domain 1"/>
    <property type="match status" value="1"/>
</dbReference>
<evidence type="ECO:0000259" key="5">
    <source>
        <dbReference type="PROSITE" id="PS50030"/>
    </source>
</evidence>
<dbReference type="GO" id="GO:0034098">
    <property type="term" value="C:VCP-NPL4-UFD1 AAA ATPase complex"/>
    <property type="evidence" value="ECO:0007669"/>
    <property type="project" value="TreeGrafter"/>
</dbReference>
<dbReference type="SUPFAM" id="SSF54236">
    <property type="entry name" value="Ubiquitin-like"/>
    <property type="match status" value="1"/>
</dbReference>
<evidence type="ECO:0000313" key="7">
    <source>
        <dbReference type="EMBL" id="RMX67705.1"/>
    </source>
</evidence>
<proteinExistence type="inferred from homology"/>
<feature type="compositionally biased region" description="Basic and acidic residues" evidence="4">
    <location>
        <begin position="12"/>
        <end position="66"/>
    </location>
</feature>
<dbReference type="STRING" id="542832.A0A3M6VL54"/>
<dbReference type="PANTHER" id="PTHR12555">
    <property type="entry name" value="UBIQUITIN FUSION DEGRADATON PROTEIN 1"/>
    <property type="match status" value="1"/>
</dbReference>